<gene>
    <name evidence="1" type="ORF">LCGC14_0552160</name>
</gene>
<protein>
    <recommendedName>
        <fullName evidence="2">Transposase DDE domain-containing protein</fullName>
    </recommendedName>
</protein>
<dbReference type="AlphaFoldDB" id="A0A0F9UXQ3"/>
<evidence type="ECO:0008006" key="2">
    <source>
        <dbReference type="Google" id="ProtNLM"/>
    </source>
</evidence>
<accession>A0A0F9UXQ3</accession>
<organism evidence="1">
    <name type="scientific">marine sediment metagenome</name>
    <dbReference type="NCBI Taxonomy" id="412755"/>
    <lineage>
        <taxon>unclassified sequences</taxon>
        <taxon>metagenomes</taxon>
        <taxon>ecological metagenomes</taxon>
    </lineage>
</organism>
<sequence length="54" mass="6322">MTHSPRTPPVTKAEIYRIAKDYACRDCKMRRSCDAANNHTECEEAGEFYRKLKE</sequence>
<reference evidence="1" key="1">
    <citation type="journal article" date="2015" name="Nature">
        <title>Complex archaea that bridge the gap between prokaryotes and eukaryotes.</title>
        <authorList>
            <person name="Spang A."/>
            <person name="Saw J.H."/>
            <person name="Jorgensen S.L."/>
            <person name="Zaremba-Niedzwiedzka K."/>
            <person name="Martijn J."/>
            <person name="Lind A.E."/>
            <person name="van Eijk R."/>
            <person name="Schleper C."/>
            <person name="Guy L."/>
            <person name="Ettema T.J."/>
        </authorList>
    </citation>
    <scope>NUCLEOTIDE SEQUENCE</scope>
</reference>
<evidence type="ECO:0000313" key="1">
    <source>
        <dbReference type="EMBL" id="KKN58403.1"/>
    </source>
</evidence>
<proteinExistence type="predicted"/>
<dbReference type="EMBL" id="LAZR01000763">
    <property type="protein sequence ID" value="KKN58403.1"/>
    <property type="molecule type" value="Genomic_DNA"/>
</dbReference>
<name>A0A0F9UXQ3_9ZZZZ</name>
<comment type="caution">
    <text evidence="1">The sequence shown here is derived from an EMBL/GenBank/DDBJ whole genome shotgun (WGS) entry which is preliminary data.</text>
</comment>